<keyword evidence="3" id="KW-0233">DNA recombination</keyword>
<dbReference type="Gene3D" id="1.10.443.10">
    <property type="entry name" value="Intergrase catalytic core"/>
    <property type="match status" value="1"/>
</dbReference>
<dbReference type="CDD" id="cd00397">
    <property type="entry name" value="DNA_BRE_C"/>
    <property type="match status" value="1"/>
</dbReference>
<dbReference type="GO" id="GO:0015074">
    <property type="term" value="P:DNA integration"/>
    <property type="evidence" value="ECO:0007669"/>
    <property type="project" value="InterPro"/>
</dbReference>
<protein>
    <recommendedName>
        <fullName evidence="5">Tyr recombinase domain-containing protein</fullName>
    </recommendedName>
</protein>
<dbReference type="InterPro" id="IPR011010">
    <property type="entry name" value="DNA_brk_join_enz"/>
</dbReference>
<dbReference type="Proteomes" id="UP000263642">
    <property type="component" value="Unassembled WGS sequence"/>
</dbReference>
<organism evidence="6 7">
    <name type="scientific">Gimesia maris</name>
    <dbReference type="NCBI Taxonomy" id="122"/>
    <lineage>
        <taxon>Bacteria</taxon>
        <taxon>Pseudomonadati</taxon>
        <taxon>Planctomycetota</taxon>
        <taxon>Planctomycetia</taxon>
        <taxon>Planctomycetales</taxon>
        <taxon>Planctomycetaceae</taxon>
        <taxon>Gimesia</taxon>
    </lineage>
</organism>
<dbReference type="PANTHER" id="PTHR30349:SF64">
    <property type="entry name" value="PROPHAGE INTEGRASE INTD-RELATED"/>
    <property type="match status" value="1"/>
</dbReference>
<sequence length="420" mass="49059">MINVYLCKRKDSNSWYMRWTDPDTNREKWESTKTKIRRDAERVQRSTEKELNEGTYFKRSTVSWDDFRDRYETEVGVGLAGKTQQKIRTVFNYVETHIAPKRLMNVNETNISKMVKALREAGLEEITIKNSLGHLKAVLEWGKTQKLIGKVPDFPKFKRARNKKAMRGRPITKEELERMIAAIPTVIKYPGKSEASQKRKAEIVASWEFYLWGLWWSGLRLEESLNLFWDKEDDCICLNLDGEYPMFQIRAEAEKGNKDRLLPMTPEFYEFLDQVPEDERTGPVFNPQAMRRHKDRMLSTSVSNVVADIGEKANVMVGDKGKKDKETGERKPRYASAHDLRRAFGFRWSRRVKAFELKELMRHENIATTQEYYLEENAQDTARSIWDACGAGLRNKTRNNPKTGDNQEDEASHKVLPSKK</sequence>
<dbReference type="EMBL" id="DQAY01000125">
    <property type="protein sequence ID" value="HCO25331.1"/>
    <property type="molecule type" value="Genomic_DNA"/>
</dbReference>
<evidence type="ECO:0000256" key="1">
    <source>
        <dbReference type="ARBA" id="ARBA00008857"/>
    </source>
</evidence>
<dbReference type="InterPro" id="IPR010998">
    <property type="entry name" value="Integrase_recombinase_N"/>
</dbReference>
<feature type="domain" description="Tyr recombinase" evidence="5">
    <location>
        <begin position="166"/>
        <end position="387"/>
    </location>
</feature>
<dbReference type="GO" id="GO:0006310">
    <property type="term" value="P:DNA recombination"/>
    <property type="evidence" value="ECO:0007669"/>
    <property type="project" value="UniProtKB-KW"/>
</dbReference>
<gene>
    <name evidence="6" type="ORF">DIT97_20770</name>
</gene>
<keyword evidence="2" id="KW-0238">DNA-binding</keyword>
<dbReference type="InterPro" id="IPR050090">
    <property type="entry name" value="Tyrosine_recombinase_XerCD"/>
</dbReference>
<evidence type="ECO:0000313" key="6">
    <source>
        <dbReference type="EMBL" id="HCO25331.1"/>
    </source>
</evidence>
<feature type="region of interest" description="Disordered" evidence="4">
    <location>
        <begin position="392"/>
        <end position="420"/>
    </location>
</feature>
<dbReference type="AlphaFoldDB" id="A0A3D3R8Z5"/>
<dbReference type="InterPro" id="IPR013762">
    <property type="entry name" value="Integrase-like_cat_sf"/>
</dbReference>
<reference evidence="6 7" key="1">
    <citation type="journal article" date="2018" name="Nat. Biotechnol.">
        <title>A standardized bacterial taxonomy based on genome phylogeny substantially revises the tree of life.</title>
        <authorList>
            <person name="Parks D.H."/>
            <person name="Chuvochina M."/>
            <person name="Waite D.W."/>
            <person name="Rinke C."/>
            <person name="Skarshewski A."/>
            <person name="Chaumeil P.A."/>
            <person name="Hugenholtz P."/>
        </authorList>
    </citation>
    <scope>NUCLEOTIDE SEQUENCE [LARGE SCALE GENOMIC DNA]</scope>
    <source>
        <strain evidence="6">UBA9375</strain>
    </source>
</reference>
<evidence type="ECO:0000256" key="2">
    <source>
        <dbReference type="ARBA" id="ARBA00023125"/>
    </source>
</evidence>
<dbReference type="InterPro" id="IPR002104">
    <property type="entry name" value="Integrase_catalytic"/>
</dbReference>
<proteinExistence type="inferred from homology"/>
<dbReference type="Pfam" id="PF00589">
    <property type="entry name" value="Phage_integrase"/>
    <property type="match status" value="1"/>
</dbReference>
<evidence type="ECO:0000313" key="7">
    <source>
        <dbReference type="Proteomes" id="UP000263642"/>
    </source>
</evidence>
<evidence type="ECO:0000256" key="3">
    <source>
        <dbReference type="ARBA" id="ARBA00023172"/>
    </source>
</evidence>
<dbReference type="PROSITE" id="PS51898">
    <property type="entry name" value="TYR_RECOMBINASE"/>
    <property type="match status" value="1"/>
</dbReference>
<dbReference type="PANTHER" id="PTHR30349">
    <property type="entry name" value="PHAGE INTEGRASE-RELATED"/>
    <property type="match status" value="1"/>
</dbReference>
<dbReference type="SUPFAM" id="SSF56349">
    <property type="entry name" value="DNA breaking-rejoining enzymes"/>
    <property type="match status" value="1"/>
</dbReference>
<comment type="similarity">
    <text evidence="1">Belongs to the 'phage' integrase family.</text>
</comment>
<dbReference type="Gene3D" id="1.10.150.130">
    <property type="match status" value="1"/>
</dbReference>
<comment type="caution">
    <text evidence="6">The sequence shown here is derived from an EMBL/GenBank/DDBJ whole genome shotgun (WGS) entry which is preliminary data.</text>
</comment>
<evidence type="ECO:0000259" key="5">
    <source>
        <dbReference type="PROSITE" id="PS51898"/>
    </source>
</evidence>
<accession>A0A3D3R8Z5</accession>
<dbReference type="GO" id="GO:0003677">
    <property type="term" value="F:DNA binding"/>
    <property type="evidence" value="ECO:0007669"/>
    <property type="project" value="UniProtKB-KW"/>
</dbReference>
<name>A0A3D3R8Z5_9PLAN</name>
<evidence type="ECO:0000256" key="4">
    <source>
        <dbReference type="SAM" id="MobiDB-lite"/>
    </source>
</evidence>